<feature type="domain" description="Yeast cell wall synthesis Kre9/Knh1-like N-terminal" evidence="4">
    <location>
        <begin position="59"/>
        <end position="146"/>
    </location>
</feature>
<feature type="signal peptide" evidence="3">
    <location>
        <begin position="1"/>
        <end position="19"/>
    </location>
</feature>
<dbReference type="AlphaFoldDB" id="A0A9P4M442"/>
<proteinExistence type="predicted"/>
<keyword evidence="6" id="KW-1185">Reference proteome</keyword>
<name>A0A9P4M442_9PEZI</name>
<sequence>MFAPLSLLFLPLLLTVSLASPEATTTLTASAAAATATGPAASSAAAAASSGQPNPFVIPPAGLGFKAGQASVLNWQPTTHDTVTLVLRSGNGANLEAGTVIAKNIPNTGAFTWTPDASITKGSDYALEIIDDANPDNTNYTPLFSIDSTNVKATATPKVTYGFASTKLATTVETTTTTSTSKSVTGSTSSSVSGSVSGSVSSSVSTTVSVSTTSASGSSDTAVATETGSAGVASREIYGAADLVAIAAVLVALVA</sequence>
<evidence type="ECO:0000256" key="3">
    <source>
        <dbReference type="SAM" id="SignalP"/>
    </source>
</evidence>
<protein>
    <recommendedName>
        <fullName evidence="4">Yeast cell wall synthesis Kre9/Knh1-like N-terminal domain-containing protein</fullName>
    </recommendedName>
</protein>
<accession>A0A9P4M442</accession>
<reference evidence="5" key="1">
    <citation type="journal article" date="2020" name="Stud. Mycol.">
        <title>101 Dothideomycetes genomes: a test case for predicting lifestyles and emergence of pathogens.</title>
        <authorList>
            <person name="Haridas S."/>
            <person name="Albert R."/>
            <person name="Binder M."/>
            <person name="Bloem J."/>
            <person name="Labutti K."/>
            <person name="Salamov A."/>
            <person name="Andreopoulos B."/>
            <person name="Baker S."/>
            <person name="Barry K."/>
            <person name="Bills G."/>
            <person name="Bluhm B."/>
            <person name="Cannon C."/>
            <person name="Castanera R."/>
            <person name="Culley D."/>
            <person name="Daum C."/>
            <person name="Ezra D."/>
            <person name="Gonzalez J."/>
            <person name="Henrissat B."/>
            <person name="Kuo A."/>
            <person name="Liang C."/>
            <person name="Lipzen A."/>
            <person name="Lutzoni F."/>
            <person name="Magnuson J."/>
            <person name="Mondo S."/>
            <person name="Nolan M."/>
            <person name="Ohm R."/>
            <person name="Pangilinan J."/>
            <person name="Park H.-J."/>
            <person name="Ramirez L."/>
            <person name="Alfaro M."/>
            <person name="Sun H."/>
            <person name="Tritt A."/>
            <person name="Yoshinaga Y."/>
            <person name="Zwiers L.-H."/>
            <person name="Turgeon B."/>
            <person name="Goodwin S."/>
            <person name="Spatafora J."/>
            <person name="Crous P."/>
            <person name="Grigoriev I."/>
        </authorList>
    </citation>
    <scope>NUCLEOTIDE SEQUENCE</scope>
    <source>
        <strain evidence="5">CBS 133067</strain>
    </source>
</reference>
<dbReference type="EMBL" id="ML978129">
    <property type="protein sequence ID" value="KAF2096448.1"/>
    <property type="molecule type" value="Genomic_DNA"/>
</dbReference>
<gene>
    <name evidence="5" type="ORF">NA57DRAFT_58363</name>
</gene>
<dbReference type="Proteomes" id="UP000799772">
    <property type="component" value="Unassembled WGS sequence"/>
</dbReference>
<evidence type="ECO:0000313" key="5">
    <source>
        <dbReference type="EMBL" id="KAF2096448.1"/>
    </source>
</evidence>
<evidence type="ECO:0000256" key="2">
    <source>
        <dbReference type="SAM" id="MobiDB-lite"/>
    </source>
</evidence>
<dbReference type="PANTHER" id="PTHR40633">
    <property type="entry name" value="MATRIX PROTEIN, PUTATIVE (AFU_ORTHOLOGUE AFUA_8G05410)-RELATED"/>
    <property type="match status" value="1"/>
</dbReference>
<dbReference type="PANTHER" id="PTHR40633:SF5">
    <property type="entry name" value="ANCHORED PROTEIN, PUTATIVE (AFU_ORTHOLOGUE AFUA_8G04370)-RELATED"/>
    <property type="match status" value="1"/>
</dbReference>
<organism evidence="5 6">
    <name type="scientific">Rhizodiscina lignyota</name>
    <dbReference type="NCBI Taxonomy" id="1504668"/>
    <lineage>
        <taxon>Eukaryota</taxon>
        <taxon>Fungi</taxon>
        <taxon>Dikarya</taxon>
        <taxon>Ascomycota</taxon>
        <taxon>Pezizomycotina</taxon>
        <taxon>Dothideomycetes</taxon>
        <taxon>Pleosporomycetidae</taxon>
        <taxon>Aulographales</taxon>
        <taxon>Rhizodiscinaceae</taxon>
        <taxon>Rhizodiscina</taxon>
    </lineage>
</organism>
<comment type="caution">
    <text evidence="5">The sequence shown here is derived from an EMBL/GenBank/DDBJ whole genome shotgun (WGS) entry which is preliminary data.</text>
</comment>
<dbReference type="OrthoDB" id="2260257at2759"/>
<keyword evidence="1 3" id="KW-0732">Signal</keyword>
<evidence type="ECO:0000256" key="1">
    <source>
        <dbReference type="ARBA" id="ARBA00022729"/>
    </source>
</evidence>
<dbReference type="InterPro" id="IPR052982">
    <property type="entry name" value="SRP1/TIP1-like"/>
</dbReference>
<dbReference type="InterPro" id="IPR018466">
    <property type="entry name" value="Kre9/Knh1-like_N"/>
</dbReference>
<evidence type="ECO:0000313" key="6">
    <source>
        <dbReference type="Proteomes" id="UP000799772"/>
    </source>
</evidence>
<evidence type="ECO:0000259" key="4">
    <source>
        <dbReference type="Pfam" id="PF10342"/>
    </source>
</evidence>
<feature type="region of interest" description="Disordered" evidence="2">
    <location>
        <begin position="174"/>
        <end position="202"/>
    </location>
</feature>
<dbReference type="Pfam" id="PF10342">
    <property type="entry name" value="Kre9_KNH"/>
    <property type="match status" value="1"/>
</dbReference>
<feature type="chain" id="PRO_5040159257" description="Yeast cell wall synthesis Kre9/Knh1-like N-terminal domain-containing protein" evidence="3">
    <location>
        <begin position="20"/>
        <end position="255"/>
    </location>
</feature>